<evidence type="ECO:0000313" key="4">
    <source>
        <dbReference type="Proteomes" id="UP000094527"/>
    </source>
</evidence>
<proteinExistence type="predicted"/>
<dbReference type="Pfam" id="PF00531">
    <property type="entry name" value="Death"/>
    <property type="match status" value="1"/>
</dbReference>
<dbReference type="Gene3D" id="1.10.533.10">
    <property type="entry name" value="Death Domain, Fas"/>
    <property type="match status" value="2"/>
</dbReference>
<dbReference type="PROSITE" id="PS50017">
    <property type="entry name" value="DEATH_DOMAIN"/>
    <property type="match status" value="1"/>
</dbReference>
<organism evidence="3 4">
    <name type="scientific">Orchesella cincta</name>
    <name type="common">Springtail</name>
    <name type="synonym">Podura cincta</name>
    <dbReference type="NCBI Taxonomy" id="48709"/>
    <lineage>
        <taxon>Eukaryota</taxon>
        <taxon>Metazoa</taxon>
        <taxon>Ecdysozoa</taxon>
        <taxon>Arthropoda</taxon>
        <taxon>Hexapoda</taxon>
        <taxon>Collembola</taxon>
        <taxon>Entomobryomorpha</taxon>
        <taxon>Entomobryoidea</taxon>
        <taxon>Orchesellidae</taxon>
        <taxon>Orchesellinae</taxon>
        <taxon>Orchesella</taxon>
    </lineage>
</organism>
<dbReference type="PROSITE" id="PS50209">
    <property type="entry name" value="CARD"/>
    <property type="match status" value="1"/>
</dbReference>
<dbReference type="Proteomes" id="UP000094527">
    <property type="component" value="Unassembled WGS sequence"/>
</dbReference>
<protein>
    <recommendedName>
        <fullName evidence="5">CARD domain-containing protein</fullName>
    </recommendedName>
</protein>
<dbReference type="InterPro" id="IPR000488">
    <property type="entry name" value="Death_dom"/>
</dbReference>
<feature type="domain" description="Death" evidence="1">
    <location>
        <begin position="140"/>
        <end position="209"/>
    </location>
</feature>
<evidence type="ECO:0000313" key="3">
    <source>
        <dbReference type="EMBL" id="ODN01341.1"/>
    </source>
</evidence>
<comment type="caution">
    <text evidence="3">The sequence shown here is derived from an EMBL/GenBank/DDBJ whole genome shotgun (WGS) entry which is preliminary data.</text>
</comment>
<dbReference type="InterPro" id="IPR001315">
    <property type="entry name" value="CARD"/>
</dbReference>
<sequence length="353" mass="40763">MSHTAIEKNLDQLTKLTRNFPEVLERLQDYDVLTASEIKQINHCSDEETSIQMVYKIISRKPLSNFDLLLYVLQDTDNNSLAAVLEKSLKSGDESIIREKHLEQEDSFELYASMESGSILISRGEMGIAEILEDYTQLRENWKTLFRMLNLPNACTTAYTYEENFVMQATLILRDWASHMKKNATVETLCKILDNHELHHCSGRIHKMFNGYIDSGFAFDFPGSFSIQGKITVISHLLDNNPSFCFHPERLLLMLNLPLKSLSEFVHDAKFPKIAEKMLTRWSNENEKSASTDYLASLLALNGHFHTCGWFYKNTRSLENTMRKPLEKIQRKYVPCNEINPLFSLSMTRPLTD</sequence>
<gene>
    <name evidence="3" type="ORF">Ocin01_05342</name>
</gene>
<dbReference type="AlphaFoldDB" id="A0A1D2N7Y5"/>
<evidence type="ECO:0008006" key="5">
    <source>
        <dbReference type="Google" id="ProtNLM"/>
    </source>
</evidence>
<evidence type="ECO:0000259" key="2">
    <source>
        <dbReference type="PROSITE" id="PS50209"/>
    </source>
</evidence>
<dbReference type="EMBL" id="LJIJ01000158">
    <property type="protein sequence ID" value="ODN01341.1"/>
    <property type="molecule type" value="Genomic_DNA"/>
</dbReference>
<dbReference type="OMA" id="EMGIAEI"/>
<feature type="domain" description="CARD" evidence="2">
    <location>
        <begin position="1"/>
        <end position="88"/>
    </location>
</feature>
<dbReference type="InterPro" id="IPR011029">
    <property type="entry name" value="DEATH-like_dom_sf"/>
</dbReference>
<keyword evidence="4" id="KW-1185">Reference proteome</keyword>
<dbReference type="OrthoDB" id="10538381at2759"/>
<dbReference type="CDD" id="cd01670">
    <property type="entry name" value="Death"/>
    <property type="match status" value="1"/>
</dbReference>
<dbReference type="GO" id="GO:0042981">
    <property type="term" value="P:regulation of apoptotic process"/>
    <property type="evidence" value="ECO:0007669"/>
    <property type="project" value="InterPro"/>
</dbReference>
<reference evidence="3 4" key="1">
    <citation type="journal article" date="2016" name="Genome Biol. Evol.">
        <title>Gene Family Evolution Reflects Adaptation to Soil Environmental Stressors in the Genome of the Collembolan Orchesella cincta.</title>
        <authorList>
            <person name="Faddeeva-Vakhrusheva A."/>
            <person name="Derks M.F."/>
            <person name="Anvar S.Y."/>
            <person name="Agamennone V."/>
            <person name="Suring W."/>
            <person name="Smit S."/>
            <person name="van Straalen N.M."/>
            <person name="Roelofs D."/>
        </authorList>
    </citation>
    <scope>NUCLEOTIDE SEQUENCE [LARGE SCALE GENOMIC DNA]</scope>
    <source>
        <tissue evidence="3">Mixed pool</tissue>
    </source>
</reference>
<dbReference type="GO" id="GO:0007165">
    <property type="term" value="P:signal transduction"/>
    <property type="evidence" value="ECO:0007669"/>
    <property type="project" value="InterPro"/>
</dbReference>
<name>A0A1D2N7Y5_ORCCI</name>
<dbReference type="SUPFAM" id="SSF47986">
    <property type="entry name" value="DEATH domain"/>
    <property type="match status" value="1"/>
</dbReference>
<dbReference type="CDD" id="cd01671">
    <property type="entry name" value="CARD"/>
    <property type="match status" value="1"/>
</dbReference>
<evidence type="ECO:0000259" key="1">
    <source>
        <dbReference type="PROSITE" id="PS50017"/>
    </source>
</evidence>
<accession>A0A1D2N7Y5</accession>